<proteinExistence type="predicted"/>
<reference evidence="4 5" key="1">
    <citation type="submission" date="2015-06" db="EMBL/GenBank/DDBJ databases">
        <title>A Comprehensive Approach to Explore the Metabolic and Phylogenetic Diversity of Bacterial Steroid Degradation in the Environment: Testosterone as an Example.</title>
        <authorList>
            <person name="Yang F.-C."/>
            <person name="Chen Y.-L."/>
            <person name="Yu C.-P."/>
            <person name="Tang S.-L."/>
            <person name="Wang P.-H."/>
            <person name="Ismail W."/>
            <person name="Wang C.-H."/>
            <person name="Yang C.-Y."/>
            <person name="Chiang Y.-R."/>
        </authorList>
    </citation>
    <scope>NUCLEOTIDE SEQUENCE [LARGE SCALE GENOMIC DNA]</scope>
    <source>
        <strain evidence="4 5">DSM 18526</strain>
    </source>
</reference>
<dbReference type="InterPro" id="IPR052019">
    <property type="entry name" value="F420H2_bilvrd_red/Heme_oxyg"/>
</dbReference>
<dbReference type="SUPFAM" id="SSF50475">
    <property type="entry name" value="FMN-binding split barrel"/>
    <property type="match status" value="1"/>
</dbReference>
<protein>
    <recommendedName>
        <fullName evidence="3">Pyridoxamine 5'-phosphate oxidase N-terminal domain-containing protein</fullName>
    </recommendedName>
</protein>
<keyword evidence="5" id="KW-1185">Reference proteome</keyword>
<evidence type="ECO:0000256" key="1">
    <source>
        <dbReference type="ARBA" id="ARBA00023002"/>
    </source>
</evidence>
<sequence length="158" mass="17652">MTFPKSKPIPAECHDILKDRPTGHLATLHPNGRLTVNPVSPMFDGQHVRISTVKSRQKYKNLVADPRIAISIPHRNNPNRYVEIRGIAELTDDVDRSFVNSIARHYMNVDVYPFDKPGDERATITIHAEQVLSPDIPLAAAPPGAPDRGRDHGKKKPM</sequence>
<dbReference type="NCBIfam" id="TIGR03618">
    <property type="entry name" value="Rv1155_F420"/>
    <property type="match status" value="1"/>
</dbReference>
<evidence type="ECO:0000313" key="5">
    <source>
        <dbReference type="Proteomes" id="UP000070250"/>
    </source>
</evidence>
<dbReference type="InterPro" id="IPR019920">
    <property type="entry name" value="F420-binding_dom_put"/>
</dbReference>
<evidence type="ECO:0000313" key="4">
    <source>
        <dbReference type="EMBL" id="AMN46386.1"/>
    </source>
</evidence>
<dbReference type="PANTHER" id="PTHR35176:SF6">
    <property type="entry name" value="HEME OXYGENASE HI_0854-RELATED"/>
    <property type="match status" value="1"/>
</dbReference>
<dbReference type="GO" id="GO:0070967">
    <property type="term" value="F:coenzyme F420 binding"/>
    <property type="evidence" value="ECO:0007669"/>
    <property type="project" value="TreeGrafter"/>
</dbReference>
<feature type="region of interest" description="Disordered" evidence="2">
    <location>
        <begin position="135"/>
        <end position="158"/>
    </location>
</feature>
<dbReference type="InterPro" id="IPR011576">
    <property type="entry name" value="Pyridox_Oxase_N"/>
</dbReference>
<dbReference type="KEGG" id="sdf:ACG33_04545"/>
<accession>A0A127F7G8</accession>
<dbReference type="AlphaFoldDB" id="A0A127F7G8"/>
<evidence type="ECO:0000256" key="2">
    <source>
        <dbReference type="SAM" id="MobiDB-lite"/>
    </source>
</evidence>
<dbReference type="GO" id="GO:0016627">
    <property type="term" value="F:oxidoreductase activity, acting on the CH-CH group of donors"/>
    <property type="evidence" value="ECO:0007669"/>
    <property type="project" value="TreeGrafter"/>
</dbReference>
<dbReference type="InterPro" id="IPR012349">
    <property type="entry name" value="Split_barrel_FMN-bd"/>
</dbReference>
<dbReference type="PANTHER" id="PTHR35176">
    <property type="entry name" value="HEME OXYGENASE HI_0854-RELATED"/>
    <property type="match status" value="1"/>
</dbReference>
<feature type="domain" description="Pyridoxamine 5'-phosphate oxidase N-terminal" evidence="3">
    <location>
        <begin position="10"/>
        <end position="131"/>
    </location>
</feature>
<evidence type="ECO:0000259" key="3">
    <source>
        <dbReference type="Pfam" id="PF01243"/>
    </source>
</evidence>
<dbReference type="Proteomes" id="UP000070250">
    <property type="component" value="Chromosome"/>
</dbReference>
<name>A0A127F7G8_STEDE</name>
<dbReference type="OrthoDB" id="162914at2"/>
<organism evidence="4 5">
    <name type="scientific">Steroidobacter denitrificans</name>
    <dbReference type="NCBI Taxonomy" id="465721"/>
    <lineage>
        <taxon>Bacteria</taxon>
        <taxon>Pseudomonadati</taxon>
        <taxon>Pseudomonadota</taxon>
        <taxon>Gammaproteobacteria</taxon>
        <taxon>Steroidobacterales</taxon>
        <taxon>Steroidobacteraceae</taxon>
        <taxon>Steroidobacter</taxon>
    </lineage>
</organism>
<dbReference type="EMBL" id="CP011971">
    <property type="protein sequence ID" value="AMN46386.1"/>
    <property type="molecule type" value="Genomic_DNA"/>
</dbReference>
<gene>
    <name evidence="4" type="ORF">ACG33_04545</name>
</gene>
<dbReference type="Gene3D" id="2.30.110.10">
    <property type="entry name" value="Electron Transport, Fmn-binding Protein, Chain A"/>
    <property type="match status" value="1"/>
</dbReference>
<dbReference type="STRING" id="465721.ACG33_04545"/>
<dbReference type="Pfam" id="PF01243">
    <property type="entry name" value="PNPOx_N"/>
    <property type="match status" value="1"/>
</dbReference>
<dbReference type="GO" id="GO:0005829">
    <property type="term" value="C:cytosol"/>
    <property type="evidence" value="ECO:0007669"/>
    <property type="project" value="TreeGrafter"/>
</dbReference>
<keyword evidence="1" id="KW-0560">Oxidoreductase</keyword>